<comment type="subunit">
    <text evidence="8">Homodimer.</text>
</comment>
<keyword evidence="1 8" id="KW-0963">Cytoplasm</keyword>
<dbReference type="GO" id="GO:0006085">
    <property type="term" value="P:acetyl-CoA biosynthetic process"/>
    <property type="evidence" value="ECO:0007669"/>
    <property type="project" value="UniProtKB-UniRule"/>
</dbReference>
<dbReference type="GO" id="GO:0005524">
    <property type="term" value="F:ATP binding"/>
    <property type="evidence" value="ECO:0007669"/>
    <property type="project" value="UniProtKB-KW"/>
</dbReference>
<dbReference type="Pfam" id="PF00871">
    <property type="entry name" value="Acetate_kinase"/>
    <property type="match status" value="1"/>
</dbReference>
<dbReference type="PIRSF" id="PIRSF000722">
    <property type="entry name" value="Acetate_prop_kin"/>
    <property type="match status" value="1"/>
</dbReference>
<protein>
    <recommendedName>
        <fullName evidence="8">Acetate kinase</fullName>
        <ecNumber evidence="8">2.7.2.1</ecNumber>
    </recommendedName>
    <alternativeName>
        <fullName evidence="8">Acetokinase</fullName>
    </alternativeName>
</protein>
<comment type="catalytic activity">
    <reaction evidence="8">
        <text>acetate + ATP = acetyl phosphate + ADP</text>
        <dbReference type="Rhea" id="RHEA:11352"/>
        <dbReference type="ChEBI" id="CHEBI:22191"/>
        <dbReference type="ChEBI" id="CHEBI:30089"/>
        <dbReference type="ChEBI" id="CHEBI:30616"/>
        <dbReference type="ChEBI" id="CHEBI:456216"/>
        <dbReference type="EC" id="2.7.2.1"/>
    </reaction>
</comment>
<dbReference type="InterPro" id="IPR043129">
    <property type="entry name" value="ATPase_NBD"/>
</dbReference>
<organism evidence="10 11">
    <name type="scientific">Zavarzinia aquatilis</name>
    <dbReference type="NCBI Taxonomy" id="2211142"/>
    <lineage>
        <taxon>Bacteria</taxon>
        <taxon>Pseudomonadati</taxon>
        <taxon>Pseudomonadota</taxon>
        <taxon>Alphaproteobacteria</taxon>
        <taxon>Rhodospirillales</taxon>
        <taxon>Zavarziniaceae</taxon>
        <taxon>Zavarzinia</taxon>
    </lineage>
</organism>
<dbReference type="HAMAP" id="MF_00020">
    <property type="entry name" value="Acetate_kinase"/>
    <property type="match status" value="1"/>
</dbReference>
<feature type="binding site" evidence="8">
    <location>
        <position position="379"/>
    </location>
    <ligand>
        <name>Mg(2+)</name>
        <dbReference type="ChEBI" id="CHEBI:18420"/>
    </ligand>
</feature>
<keyword evidence="5 8" id="KW-0418">Kinase</keyword>
<evidence type="ECO:0000256" key="1">
    <source>
        <dbReference type="ARBA" id="ARBA00022490"/>
    </source>
</evidence>
<proteinExistence type="inferred from homology"/>
<name>A0A317EF30_9PROT</name>
<dbReference type="GO" id="GO:0008776">
    <property type="term" value="F:acetate kinase activity"/>
    <property type="evidence" value="ECO:0007669"/>
    <property type="project" value="UniProtKB-UniRule"/>
</dbReference>
<dbReference type="RefSeq" id="WP_109901602.1">
    <property type="nucleotide sequence ID" value="NZ_QGLE01000001.1"/>
</dbReference>
<feature type="binding site" evidence="8">
    <location>
        <begin position="328"/>
        <end position="332"/>
    </location>
    <ligand>
        <name>ATP</name>
        <dbReference type="ChEBI" id="CHEBI:30616"/>
    </ligand>
</feature>
<feature type="binding site" evidence="8">
    <location>
        <position position="93"/>
    </location>
    <ligand>
        <name>substrate</name>
    </ligand>
</feature>
<dbReference type="InterPro" id="IPR004372">
    <property type="entry name" value="Ac/propionate_kinase"/>
</dbReference>
<dbReference type="Proteomes" id="UP000245461">
    <property type="component" value="Unassembled WGS sequence"/>
</dbReference>
<feature type="binding site" evidence="8">
    <location>
        <position position="13"/>
    </location>
    <ligand>
        <name>Mg(2+)</name>
        <dbReference type="ChEBI" id="CHEBI:18420"/>
    </ligand>
</feature>
<evidence type="ECO:0000256" key="6">
    <source>
        <dbReference type="ARBA" id="ARBA00022840"/>
    </source>
</evidence>
<reference evidence="10 11" key="1">
    <citation type="submission" date="2018-05" db="EMBL/GenBank/DDBJ databases">
        <title>Zavarzinia sp. HR-AS.</title>
        <authorList>
            <person name="Lee Y."/>
            <person name="Jeon C.O."/>
        </authorList>
    </citation>
    <scope>NUCLEOTIDE SEQUENCE [LARGE SCALE GENOMIC DNA]</scope>
    <source>
        <strain evidence="10 11">HR-AS</strain>
    </source>
</reference>
<evidence type="ECO:0000256" key="9">
    <source>
        <dbReference type="RuleBase" id="RU003835"/>
    </source>
</evidence>
<comment type="caution">
    <text evidence="10">The sequence shown here is derived from an EMBL/GenBank/DDBJ whole genome shotgun (WGS) entry which is preliminary data.</text>
</comment>
<dbReference type="PRINTS" id="PR00471">
    <property type="entry name" value="ACETATEKNASE"/>
</dbReference>
<keyword evidence="7 8" id="KW-0460">Magnesium</keyword>
<comment type="cofactor">
    <cofactor evidence="8">
        <name>Mg(2+)</name>
        <dbReference type="ChEBI" id="CHEBI:18420"/>
    </cofactor>
    <cofactor evidence="8">
        <name>Mn(2+)</name>
        <dbReference type="ChEBI" id="CHEBI:29035"/>
    </cofactor>
    <text evidence="8">Mg(2+). Can also accept Mn(2+).</text>
</comment>
<evidence type="ECO:0000256" key="7">
    <source>
        <dbReference type="ARBA" id="ARBA00022842"/>
    </source>
</evidence>
<dbReference type="GO" id="GO:0000287">
    <property type="term" value="F:magnesium ion binding"/>
    <property type="evidence" value="ECO:0007669"/>
    <property type="project" value="UniProtKB-UniRule"/>
</dbReference>
<evidence type="ECO:0000313" key="11">
    <source>
        <dbReference type="Proteomes" id="UP000245461"/>
    </source>
</evidence>
<dbReference type="InterPro" id="IPR000890">
    <property type="entry name" value="Aliphatic_acid_kin_short-chain"/>
</dbReference>
<evidence type="ECO:0000256" key="5">
    <source>
        <dbReference type="ARBA" id="ARBA00022777"/>
    </source>
</evidence>
<comment type="subcellular location">
    <subcellularLocation>
        <location evidence="8">Cytoplasm</location>
    </subcellularLocation>
</comment>
<dbReference type="EMBL" id="QGLE01000001">
    <property type="protein sequence ID" value="PWR25529.1"/>
    <property type="molecule type" value="Genomic_DNA"/>
</dbReference>
<keyword evidence="11" id="KW-1185">Reference proteome</keyword>
<feature type="active site" description="Proton donor/acceptor" evidence="8">
    <location>
        <position position="150"/>
    </location>
</feature>
<evidence type="ECO:0000256" key="4">
    <source>
        <dbReference type="ARBA" id="ARBA00022741"/>
    </source>
</evidence>
<feature type="site" description="Transition state stabilizer" evidence="8">
    <location>
        <position position="181"/>
    </location>
</feature>
<dbReference type="EC" id="2.7.2.1" evidence="8"/>
<sequence length="392" mass="41563">MTIDPKGIVFVINAGSSSVKFRIADVTGKPLYEGSISGIGSHPAFKLKDGEGNAIPMHLAPEQMDEQEDALDLLLTLAAERLPGRPILAAGHRVVHGGLEFDKPVLLDDEEIERLEALVPLAPLHQPHNLAAIRTLEGLRPDLPQVACFDTAFHFGQSRIGRLFGIPRALIDEGVFRYGFHGLSYQAIAGRMGAVMGEEAKGKVIVAHLGNGCSMCAMDDRKSVATTMGFTALDGLVMGTRSGTIDPGVVLYLMEQKGYSPRKIADMLYRESGLLGVSGISNDMRDLLESPEPAAAEAVDLFVHRILREIGSLMMVLGGLDGIVFTAGIGENAAPIRARVIEGLGFLGAVLDEGANAAGGPRITAPGSRIGGFVIPTDEEAVIVRETLALLS</sequence>
<evidence type="ECO:0000256" key="2">
    <source>
        <dbReference type="ARBA" id="ARBA00022679"/>
    </source>
</evidence>
<feature type="site" description="Transition state stabilizer" evidence="8">
    <location>
        <position position="241"/>
    </location>
</feature>
<feature type="binding site" evidence="8">
    <location>
        <begin position="208"/>
        <end position="212"/>
    </location>
    <ligand>
        <name>ATP</name>
        <dbReference type="ChEBI" id="CHEBI:30616"/>
    </ligand>
</feature>
<keyword evidence="3 8" id="KW-0479">Metal-binding</keyword>
<evidence type="ECO:0000256" key="8">
    <source>
        <dbReference type="HAMAP-Rule" id="MF_00020"/>
    </source>
</evidence>
<dbReference type="PANTHER" id="PTHR21060">
    <property type="entry name" value="ACETATE KINASE"/>
    <property type="match status" value="1"/>
</dbReference>
<dbReference type="UniPathway" id="UPA00340">
    <property type="reaction ID" value="UER00458"/>
</dbReference>
<dbReference type="NCBIfam" id="TIGR00016">
    <property type="entry name" value="ackA"/>
    <property type="match status" value="1"/>
</dbReference>
<feature type="binding site" evidence="8">
    <location>
        <begin position="283"/>
        <end position="285"/>
    </location>
    <ligand>
        <name>ATP</name>
        <dbReference type="ChEBI" id="CHEBI:30616"/>
    </ligand>
</feature>
<feature type="binding site" evidence="8">
    <location>
        <position position="20"/>
    </location>
    <ligand>
        <name>ATP</name>
        <dbReference type="ChEBI" id="CHEBI:30616"/>
    </ligand>
</feature>
<keyword evidence="2 8" id="KW-0808">Transferase</keyword>
<dbReference type="GO" id="GO:0005829">
    <property type="term" value="C:cytosol"/>
    <property type="evidence" value="ECO:0007669"/>
    <property type="project" value="TreeGrafter"/>
</dbReference>
<evidence type="ECO:0000313" key="10">
    <source>
        <dbReference type="EMBL" id="PWR25529.1"/>
    </source>
</evidence>
<dbReference type="GO" id="GO:0006083">
    <property type="term" value="P:acetate metabolic process"/>
    <property type="evidence" value="ECO:0007669"/>
    <property type="project" value="TreeGrafter"/>
</dbReference>
<comment type="similarity">
    <text evidence="8 9">Belongs to the acetokinase family.</text>
</comment>
<keyword evidence="4 8" id="KW-0547">Nucleotide-binding</keyword>
<dbReference type="OrthoDB" id="9802453at2"/>
<dbReference type="PANTHER" id="PTHR21060:SF21">
    <property type="entry name" value="ACETATE KINASE"/>
    <property type="match status" value="1"/>
</dbReference>
<comment type="function">
    <text evidence="8">Catalyzes the formation of acetyl phosphate from acetate and ATP. Can also catalyze the reverse reaction.</text>
</comment>
<dbReference type="SUPFAM" id="SSF53067">
    <property type="entry name" value="Actin-like ATPase domain"/>
    <property type="match status" value="2"/>
</dbReference>
<comment type="pathway">
    <text evidence="8">Metabolic intermediate biosynthesis; acetyl-CoA biosynthesis; acetyl-CoA from acetate: step 1/2.</text>
</comment>
<dbReference type="Gene3D" id="3.30.420.40">
    <property type="match status" value="2"/>
</dbReference>
<dbReference type="AlphaFoldDB" id="A0A317EF30"/>
<evidence type="ECO:0000256" key="3">
    <source>
        <dbReference type="ARBA" id="ARBA00022723"/>
    </source>
</evidence>
<keyword evidence="6 8" id="KW-0067">ATP-binding</keyword>
<gene>
    <name evidence="8" type="primary">ackA</name>
    <name evidence="10" type="ORF">DKG74_00705</name>
</gene>
<accession>A0A317EF30</accession>